<evidence type="ECO:0000256" key="2">
    <source>
        <dbReference type="ARBA" id="ARBA00012438"/>
    </source>
</evidence>
<sequence length="588" mass="69120">MKKILWVVLLVFSPLFSENNIDIEKFMVYKTMDSSLTLEEIKEKEHLFTPIPKKNTLISSKTTSWIQIALNKDIPSGKYFVSYDGFEFDTSSFTIEQKLTKYLTNKLKVYSFEYDKKKDSQIYYLKLTNVKYSKQPYLKIELFNNYYKTSIFKPDSKEFYLLFGIIVGFMFMVSTYNLAIFYFHHDNSFFYYSMMQFFMIGIMIYQFGISSLDTFLYNAATLISSLFATLFMRSFLDTTKYLPILNKVLILYIILLLLDFIHLSIRGYSIVSHLRLYSLFGFIYFLIGFLRLKQGFHPAKFFLVGWSLLVISLFLTEHVGDIYGITPFLFGPPLEAILLSLALAHRLKLILDEKKEQQELLVHQSKLASMGEMIGNIAHQWKQPLTYLSYNFMNLREAQKRNLLDNTYLNKKLDKANAQLEFMSHTLDNFKDFYLPNKEKKLFSIKKATYETLEIMTYQFEQHNIEVAIDVREDIKLFSYKNEYKQVLLNLLTNAKDIFIQRKISSPQIIITINKDFISVLDNAGGIENEIIKHIYKPYFTTKEGNSGIGLYMSKMIIEKDMDALLKVKNFREGALFTIYFNKIKEST</sequence>
<evidence type="ECO:0000256" key="6">
    <source>
        <dbReference type="ARBA" id="ARBA00022840"/>
    </source>
</evidence>
<evidence type="ECO:0000313" key="10">
    <source>
        <dbReference type="EMBL" id="CAA6816005.1"/>
    </source>
</evidence>
<evidence type="ECO:0000256" key="1">
    <source>
        <dbReference type="ARBA" id="ARBA00000085"/>
    </source>
</evidence>
<dbReference type="CDD" id="cd00082">
    <property type="entry name" value="HisKA"/>
    <property type="match status" value="1"/>
</dbReference>
<dbReference type="InterPro" id="IPR036097">
    <property type="entry name" value="HisK_dim/P_sf"/>
</dbReference>
<organism evidence="10">
    <name type="scientific">uncultured Sulfurovum sp</name>
    <dbReference type="NCBI Taxonomy" id="269237"/>
    <lineage>
        <taxon>Bacteria</taxon>
        <taxon>Pseudomonadati</taxon>
        <taxon>Campylobacterota</taxon>
        <taxon>Epsilonproteobacteria</taxon>
        <taxon>Campylobacterales</taxon>
        <taxon>Sulfurovaceae</taxon>
        <taxon>Sulfurovum</taxon>
        <taxon>environmental samples</taxon>
    </lineage>
</organism>
<keyword evidence="8" id="KW-0812">Transmembrane</keyword>
<keyword evidence="6" id="KW-0067">ATP-binding</keyword>
<proteinExistence type="predicted"/>
<dbReference type="PROSITE" id="PS50109">
    <property type="entry name" value="HIS_KIN"/>
    <property type="match status" value="1"/>
</dbReference>
<dbReference type="GO" id="GO:0000155">
    <property type="term" value="F:phosphorelay sensor kinase activity"/>
    <property type="evidence" value="ECO:0007669"/>
    <property type="project" value="InterPro"/>
</dbReference>
<dbReference type="SUPFAM" id="SSF47384">
    <property type="entry name" value="Homodimeric domain of signal transducing histidine kinase"/>
    <property type="match status" value="1"/>
</dbReference>
<dbReference type="EMBL" id="CACVAZ010000102">
    <property type="protein sequence ID" value="CAA6816005.1"/>
    <property type="molecule type" value="Genomic_DNA"/>
</dbReference>
<keyword evidence="7" id="KW-0902">Two-component regulatory system</keyword>
<protein>
    <recommendedName>
        <fullName evidence="2">histidine kinase</fullName>
        <ecNumber evidence="2">2.7.13.3</ecNumber>
    </recommendedName>
</protein>
<dbReference type="InterPro" id="IPR005467">
    <property type="entry name" value="His_kinase_dom"/>
</dbReference>
<feature type="domain" description="Histidine kinase" evidence="9">
    <location>
        <begin position="376"/>
        <end position="585"/>
    </location>
</feature>
<evidence type="ECO:0000256" key="7">
    <source>
        <dbReference type="ARBA" id="ARBA00023012"/>
    </source>
</evidence>
<dbReference type="InterPro" id="IPR003594">
    <property type="entry name" value="HATPase_dom"/>
</dbReference>
<gene>
    <name evidence="10" type="ORF">HELGO_WM17622</name>
</gene>
<dbReference type="Gene3D" id="3.30.565.10">
    <property type="entry name" value="Histidine kinase-like ATPase, C-terminal domain"/>
    <property type="match status" value="1"/>
</dbReference>
<dbReference type="Pfam" id="PF07695">
    <property type="entry name" value="7TMR-DISM_7TM"/>
    <property type="match status" value="1"/>
</dbReference>
<feature type="transmembrane region" description="Helical" evidence="8">
    <location>
        <begin position="159"/>
        <end position="182"/>
    </location>
</feature>
<dbReference type="InterPro" id="IPR003661">
    <property type="entry name" value="HisK_dim/P_dom"/>
</dbReference>
<keyword evidence="8" id="KW-1133">Transmembrane helix</keyword>
<dbReference type="InterPro" id="IPR036890">
    <property type="entry name" value="HATPase_C_sf"/>
</dbReference>
<dbReference type="Pfam" id="PF02518">
    <property type="entry name" value="HATPase_c"/>
    <property type="match status" value="1"/>
</dbReference>
<dbReference type="InterPro" id="IPR011623">
    <property type="entry name" value="7TMR_DISM_rcpt_extracell_dom1"/>
</dbReference>
<feature type="transmembrane region" description="Helical" evidence="8">
    <location>
        <begin position="299"/>
        <end position="316"/>
    </location>
</feature>
<reference evidence="10" key="1">
    <citation type="submission" date="2020-01" db="EMBL/GenBank/DDBJ databases">
        <authorList>
            <person name="Meier V. D."/>
            <person name="Meier V D."/>
        </authorList>
    </citation>
    <scope>NUCLEOTIDE SEQUENCE</scope>
    <source>
        <strain evidence="10">HLG_WM_MAG_02</strain>
    </source>
</reference>
<feature type="transmembrane region" description="Helical" evidence="8">
    <location>
        <begin position="189"/>
        <end position="209"/>
    </location>
</feature>
<feature type="transmembrane region" description="Helical" evidence="8">
    <location>
        <begin position="274"/>
        <end position="292"/>
    </location>
</feature>
<evidence type="ECO:0000256" key="5">
    <source>
        <dbReference type="ARBA" id="ARBA00022777"/>
    </source>
</evidence>
<keyword evidence="5" id="KW-0418">Kinase</keyword>
<evidence type="ECO:0000256" key="3">
    <source>
        <dbReference type="ARBA" id="ARBA00022679"/>
    </source>
</evidence>
<dbReference type="AlphaFoldDB" id="A0A6S6TLY5"/>
<keyword evidence="3" id="KW-0808">Transferase</keyword>
<dbReference type="SUPFAM" id="SSF55874">
    <property type="entry name" value="ATPase domain of HSP90 chaperone/DNA topoisomerase II/histidine kinase"/>
    <property type="match status" value="1"/>
</dbReference>
<dbReference type="Gene3D" id="1.10.287.130">
    <property type="match status" value="1"/>
</dbReference>
<dbReference type="PANTHER" id="PTHR43065:SF46">
    <property type="entry name" value="C4-DICARBOXYLATE TRANSPORT SENSOR PROTEIN DCTB"/>
    <property type="match status" value="1"/>
</dbReference>
<keyword evidence="4" id="KW-0547">Nucleotide-binding</keyword>
<evidence type="ECO:0000256" key="4">
    <source>
        <dbReference type="ARBA" id="ARBA00022741"/>
    </source>
</evidence>
<evidence type="ECO:0000259" key="9">
    <source>
        <dbReference type="PROSITE" id="PS50109"/>
    </source>
</evidence>
<dbReference type="EC" id="2.7.13.3" evidence="2"/>
<name>A0A6S6TLY5_9BACT</name>
<evidence type="ECO:0000256" key="8">
    <source>
        <dbReference type="SAM" id="Phobius"/>
    </source>
</evidence>
<keyword evidence="8" id="KW-0472">Membrane</keyword>
<accession>A0A6S6TLY5</accession>
<feature type="transmembrane region" description="Helical" evidence="8">
    <location>
        <begin position="215"/>
        <end position="236"/>
    </location>
</feature>
<dbReference type="GO" id="GO:0005524">
    <property type="term" value="F:ATP binding"/>
    <property type="evidence" value="ECO:0007669"/>
    <property type="project" value="UniProtKB-KW"/>
</dbReference>
<feature type="transmembrane region" description="Helical" evidence="8">
    <location>
        <begin position="248"/>
        <end position="268"/>
    </location>
</feature>
<dbReference type="PANTHER" id="PTHR43065">
    <property type="entry name" value="SENSOR HISTIDINE KINASE"/>
    <property type="match status" value="1"/>
</dbReference>
<comment type="catalytic activity">
    <reaction evidence="1">
        <text>ATP + protein L-histidine = ADP + protein N-phospho-L-histidine.</text>
        <dbReference type="EC" id="2.7.13.3"/>
    </reaction>
</comment>
<dbReference type="SMART" id="SM00387">
    <property type="entry name" value="HATPase_c"/>
    <property type="match status" value="1"/>
</dbReference>